<sequence>MHLPESAFEIWRAEIFLAGQQPKYVIDPWERVYVTLRYRVELPIVHTKSIFVGPFSHENHRRAPGAVRPLDDALLEHLLNLLRPEGSADFSREWTSSSSIGTTLRSPLNFLQLRADMDVFTTGIRTTPFVDSTTQLGVSHPPVIPAAPTVGKIQRFRPGPETRNFIYSRPGYFYCMSV</sequence>
<dbReference type="EMBL" id="JAOYFB010000038">
    <property type="protein sequence ID" value="KAK4027459.1"/>
    <property type="molecule type" value="Genomic_DNA"/>
</dbReference>
<evidence type="ECO:0000313" key="2">
    <source>
        <dbReference type="Proteomes" id="UP001234178"/>
    </source>
</evidence>
<comment type="caution">
    <text evidence="1">The sequence shown here is derived from an EMBL/GenBank/DDBJ whole genome shotgun (WGS) entry which is preliminary data.</text>
</comment>
<reference evidence="1 2" key="1">
    <citation type="journal article" date="2023" name="Nucleic Acids Res.">
        <title>The hologenome of Daphnia magna reveals possible DNA methylation and microbiome-mediated evolution of the host genome.</title>
        <authorList>
            <person name="Chaturvedi A."/>
            <person name="Li X."/>
            <person name="Dhandapani V."/>
            <person name="Marshall H."/>
            <person name="Kissane S."/>
            <person name="Cuenca-Cambronero M."/>
            <person name="Asole G."/>
            <person name="Calvet F."/>
            <person name="Ruiz-Romero M."/>
            <person name="Marangio P."/>
            <person name="Guigo R."/>
            <person name="Rago D."/>
            <person name="Mirbahai L."/>
            <person name="Eastwood N."/>
            <person name="Colbourne J.K."/>
            <person name="Zhou J."/>
            <person name="Mallon E."/>
            <person name="Orsini L."/>
        </authorList>
    </citation>
    <scope>NUCLEOTIDE SEQUENCE [LARGE SCALE GENOMIC DNA]</scope>
    <source>
        <strain evidence="1">LRV0_1</strain>
    </source>
</reference>
<name>A0ABR0AQQ7_9CRUS</name>
<dbReference type="Proteomes" id="UP001234178">
    <property type="component" value="Unassembled WGS sequence"/>
</dbReference>
<evidence type="ECO:0000313" key="1">
    <source>
        <dbReference type="EMBL" id="KAK4027459.1"/>
    </source>
</evidence>
<proteinExistence type="predicted"/>
<keyword evidence="2" id="KW-1185">Reference proteome</keyword>
<gene>
    <name evidence="1" type="ORF">OUZ56_016505</name>
</gene>
<accession>A0ABR0AQQ7</accession>
<organism evidence="1 2">
    <name type="scientific">Daphnia magna</name>
    <dbReference type="NCBI Taxonomy" id="35525"/>
    <lineage>
        <taxon>Eukaryota</taxon>
        <taxon>Metazoa</taxon>
        <taxon>Ecdysozoa</taxon>
        <taxon>Arthropoda</taxon>
        <taxon>Crustacea</taxon>
        <taxon>Branchiopoda</taxon>
        <taxon>Diplostraca</taxon>
        <taxon>Cladocera</taxon>
        <taxon>Anomopoda</taxon>
        <taxon>Daphniidae</taxon>
        <taxon>Daphnia</taxon>
    </lineage>
</organism>
<protein>
    <submittedName>
        <fullName evidence="1">Uncharacterized protein</fullName>
    </submittedName>
</protein>